<dbReference type="PROSITE" id="PS50097">
    <property type="entry name" value="BTB"/>
    <property type="match status" value="1"/>
</dbReference>
<proteinExistence type="predicted"/>
<reference evidence="2 3" key="1">
    <citation type="journal article" date="2012" name="Science">
        <title>The Paleozoic origin of enzymatic lignin decomposition reconstructed from 31 fungal genomes.</title>
        <authorList>
            <person name="Floudas D."/>
            <person name="Binder M."/>
            <person name="Riley R."/>
            <person name="Barry K."/>
            <person name="Blanchette R.A."/>
            <person name="Henrissat B."/>
            <person name="Martinez A.T."/>
            <person name="Otillar R."/>
            <person name="Spatafora J.W."/>
            <person name="Yadav J.S."/>
            <person name="Aerts A."/>
            <person name="Benoit I."/>
            <person name="Boyd A."/>
            <person name="Carlson A."/>
            <person name="Copeland A."/>
            <person name="Coutinho P.M."/>
            <person name="de Vries R.P."/>
            <person name="Ferreira P."/>
            <person name="Findley K."/>
            <person name="Foster B."/>
            <person name="Gaskell J."/>
            <person name="Glotzer D."/>
            <person name="Gorecki P."/>
            <person name="Heitman J."/>
            <person name="Hesse C."/>
            <person name="Hori C."/>
            <person name="Igarashi K."/>
            <person name="Jurgens J.A."/>
            <person name="Kallen N."/>
            <person name="Kersten P."/>
            <person name="Kohler A."/>
            <person name="Kuees U."/>
            <person name="Kumar T.K.A."/>
            <person name="Kuo A."/>
            <person name="LaButti K."/>
            <person name="Larrondo L.F."/>
            <person name="Lindquist E."/>
            <person name="Ling A."/>
            <person name="Lombard V."/>
            <person name="Lucas S."/>
            <person name="Lundell T."/>
            <person name="Martin R."/>
            <person name="McLaughlin D.J."/>
            <person name="Morgenstern I."/>
            <person name="Morin E."/>
            <person name="Murat C."/>
            <person name="Nagy L.G."/>
            <person name="Nolan M."/>
            <person name="Ohm R.A."/>
            <person name="Patyshakuliyeva A."/>
            <person name="Rokas A."/>
            <person name="Ruiz-Duenas F.J."/>
            <person name="Sabat G."/>
            <person name="Salamov A."/>
            <person name="Samejima M."/>
            <person name="Schmutz J."/>
            <person name="Slot J.C."/>
            <person name="St John F."/>
            <person name="Stenlid J."/>
            <person name="Sun H."/>
            <person name="Sun S."/>
            <person name="Syed K."/>
            <person name="Tsang A."/>
            <person name="Wiebenga A."/>
            <person name="Young D."/>
            <person name="Pisabarro A."/>
            <person name="Eastwood D.C."/>
            <person name="Martin F."/>
            <person name="Cullen D."/>
            <person name="Grigoriev I.V."/>
            <person name="Hibbett D.S."/>
        </authorList>
    </citation>
    <scope>NUCLEOTIDE SEQUENCE [LARGE SCALE GENOMIC DNA]</scope>
    <source>
        <strain evidence="2 3">MD-104</strain>
    </source>
</reference>
<dbReference type="SUPFAM" id="SSF54695">
    <property type="entry name" value="POZ domain"/>
    <property type="match status" value="1"/>
</dbReference>
<organism evidence="2 3">
    <name type="scientific">Wolfiporia cocos (strain MD-104)</name>
    <name type="common">Brown rot fungus</name>
    <dbReference type="NCBI Taxonomy" id="742152"/>
    <lineage>
        <taxon>Eukaryota</taxon>
        <taxon>Fungi</taxon>
        <taxon>Dikarya</taxon>
        <taxon>Basidiomycota</taxon>
        <taxon>Agaricomycotina</taxon>
        <taxon>Agaricomycetes</taxon>
        <taxon>Polyporales</taxon>
        <taxon>Phaeolaceae</taxon>
        <taxon>Wolfiporia</taxon>
    </lineage>
</organism>
<dbReference type="InterPro" id="IPR000210">
    <property type="entry name" value="BTB/POZ_dom"/>
</dbReference>
<dbReference type="EMBL" id="KB468135">
    <property type="protein sequence ID" value="PCH42901.1"/>
    <property type="molecule type" value="Genomic_DNA"/>
</dbReference>
<evidence type="ECO:0000259" key="1">
    <source>
        <dbReference type="PROSITE" id="PS50097"/>
    </source>
</evidence>
<dbReference type="SMART" id="SM00225">
    <property type="entry name" value="BTB"/>
    <property type="match status" value="2"/>
</dbReference>
<dbReference type="InterPro" id="IPR011333">
    <property type="entry name" value="SKP1/BTB/POZ_sf"/>
</dbReference>
<dbReference type="Gene3D" id="3.30.710.10">
    <property type="entry name" value="Potassium Channel Kv1.1, Chain A"/>
    <property type="match status" value="1"/>
</dbReference>
<keyword evidence="3" id="KW-1185">Reference proteome</keyword>
<dbReference type="Pfam" id="PF00651">
    <property type="entry name" value="BTB"/>
    <property type="match status" value="1"/>
</dbReference>
<dbReference type="Proteomes" id="UP000218811">
    <property type="component" value="Unassembled WGS sequence"/>
</dbReference>
<accession>A0A2H3JLY1</accession>
<dbReference type="CDD" id="cd18186">
    <property type="entry name" value="BTB_POZ_ZBTB_KLHL-like"/>
    <property type="match status" value="1"/>
</dbReference>
<dbReference type="AlphaFoldDB" id="A0A2H3JLY1"/>
<dbReference type="STRING" id="742152.A0A2H3JLY1"/>
<evidence type="ECO:0000313" key="2">
    <source>
        <dbReference type="EMBL" id="PCH42901.1"/>
    </source>
</evidence>
<protein>
    <recommendedName>
        <fullName evidence="1">BTB domain-containing protein</fullName>
    </recommendedName>
</protein>
<dbReference type="OrthoDB" id="3357985at2759"/>
<feature type="domain" description="BTB" evidence="1">
    <location>
        <begin position="12"/>
        <end position="83"/>
    </location>
</feature>
<sequence length="534" mass="60605">MVSSFFNNSNDADVVLRTCDDVDFFVHKLVLRLASPVFGDMFRIPQPSDSDTQARCPGSGLPLIRVSESSIIFETLLRFCYPGIANPKLKPRTPSEIGRLLEAAIKYEIDYFTSELKSSLTAMMQQHPVAVYAIACRLNLEREARLAAEKTLFDNGMEYGPDSEPEYDSDSELEYDSDSELDKVSAGILYRLLKYRHLRHSGANIDASYTFCCPTSFSSQLPAGSDSPQANLPWPPTDLPGASIPPDIFLQSSDLVIHPAHTSMLRMTSTILDQPQLGQENSSPLTVTMSEDSQILRILLHLCYPCDDPMVDDLDIASRLLNAAKKSRISRAVRFSKKIWTSHLDSNPLRVFLAAKIFGWDEVASEAAKHTVFSYDSLDPYYPEMEHIPASAYRRLLDFRQSCHVILIRMVKEMLDIEDTTPHWRKAGDRCSWDKGSKFSIFACSFRTPQDSSQKASQITLVLPYILRGIDDRGRTPLMKRSRGRQFEATMELWHDWSDSFRTRLFAEFSKVEDETRCRPKTRRVAGQILERHA</sequence>
<evidence type="ECO:0000313" key="3">
    <source>
        <dbReference type="Proteomes" id="UP000218811"/>
    </source>
</evidence>
<name>A0A2H3JLY1_WOLCO</name>
<dbReference type="OMA" id="YFMASAN"/>
<gene>
    <name evidence="2" type="ORF">WOLCODRAFT_18015</name>
</gene>